<dbReference type="Proteomes" id="UP001627154">
    <property type="component" value="Unassembled WGS sequence"/>
</dbReference>
<reference evidence="3 4" key="1">
    <citation type="journal article" date="2024" name="bioRxiv">
        <title>A reference genome for Trichogramma kaykai: A tiny desert-dwelling parasitoid wasp with competing sex-ratio distorters.</title>
        <authorList>
            <person name="Culotta J."/>
            <person name="Lindsey A.R."/>
        </authorList>
    </citation>
    <scope>NUCLEOTIDE SEQUENCE [LARGE SCALE GENOMIC DNA]</scope>
    <source>
        <strain evidence="3 4">KSX58</strain>
    </source>
</reference>
<proteinExistence type="predicted"/>
<keyword evidence="4" id="KW-1185">Reference proteome</keyword>
<evidence type="ECO:0000313" key="2">
    <source>
        <dbReference type="EMBL" id="KAL3394631.1"/>
    </source>
</evidence>
<name>A0ABD2WQD7_9HYME</name>
<evidence type="ECO:0000313" key="4">
    <source>
        <dbReference type="Proteomes" id="UP001627154"/>
    </source>
</evidence>
<dbReference type="EMBL" id="JBJJXI010000083">
    <property type="protein sequence ID" value="KAL3395326.1"/>
    <property type="molecule type" value="Genomic_DNA"/>
</dbReference>
<comment type="caution">
    <text evidence="3">The sequence shown here is derived from an EMBL/GenBank/DDBJ whole genome shotgun (WGS) entry which is preliminary data.</text>
</comment>
<gene>
    <name evidence="3" type="ORF">TKK_010596</name>
    <name evidence="2" type="ORF">TKK_011616</name>
</gene>
<protein>
    <recommendedName>
        <fullName evidence="1">Helitron helicase-like domain-containing protein</fullName>
    </recommendedName>
</protein>
<dbReference type="AlphaFoldDB" id="A0ABD2WQD7"/>
<evidence type="ECO:0000313" key="3">
    <source>
        <dbReference type="EMBL" id="KAL3395326.1"/>
    </source>
</evidence>
<evidence type="ECO:0000259" key="1">
    <source>
        <dbReference type="Pfam" id="PF14214"/>
    </source>
</evidence>
<dbReference type="PANTHER" id="PTHR45786">
    <property type="entry name" value="DNA BINDING PROTEIN-LIKE"/>
    <property type="match status" value="1"/>
</dbReference>
<dbReference type="EMBL" id="JBJJXI010000092">
    <property type="protein sequence ID" value="KAL3394631.1"/>
    <property type="molecule type" value="Genomic_DNA"/>
</dbReference>
<dbReference type="InterPro" id="IPR025476">
    <property type="entry name" value="Helitron_helicase-like"/>
</dbReference>
<dbReference type="Pfam" id="PF14214">
    <property type="entry name" value="Helitron_like_N"/>
    <property type="match status" value="1"/>
</dbReference>
<sequence length="652" mass="76290">MTSFGTTDIVKNNIMSTFKVQGQIYHRAGSLLPLDSDYKFLQIYFLGTFNEQVDQRCWLSRITHRAIVSEMQDFFDQHNALVTLFRTALERMPADNFAVVIRPDKTPNGQHERRYNAPTIDEVAIVIVGEQFHPRDLVLHRRNGNVVRIPETHRSYDALQYPIIFWQGEYGYHFNIKMLKPQTQEEDPKKVSSMNYYAYRLMIREGAFNRILKCRLLFHQYIVDMYAKIESERLLYVRLNQKELRSEEYIHLRDIVATDGNLRTLGKMVLLPATFTGSPRHMHEYAQNALTYVRSYGRPDLFITFTCNPTWDEIQELLLPRQSSSDRHDIVARVFKQKLKSLMNFIVNHRTFGEIRCWMYSIEWQKRGLPHAHILIWFMEKITPDTIDEIISTEIPDSNIDLELFEIVRKNMIHGPCGIINNSYPCMKDGKCTKRYPRDLNNNTITGEDGYPKYRRRSIHDGGESTIIRMNNCEVEIDNRWIVPYSPLLLKTFKAHINVEYCNSVKSIKYICKYVNKGSDMAVFGIGAATEAHDEIKQYESGRYISSNEAVWRILAFPIHERHPTVIHLAVHLENGQRVYFTMQNVRERALAPPQTTFTAFFSSCSSDLFARSLLYSEVPKYYTWNKSTKKFKRRLQGKPVPGYSNLRSSDA</sequence>
<feature type="domain" description="Helitron helicase-like" evidence="1">
    <location>
        <begin position="196"/>
        <end position="376"/>
    </location>
</feature>
<organism evidence="3 4">
    <name type="scientific">Trichogramma kaykai</name>
    <dbReference type="NCBI Taxonomy" id="54128"/>
    <lineage>
        <taxon>Eukaryota</taxon>
        <taxon>Metazoa</taxon>
        <taxon>Ecdysozoa</taxon>
        <taxon>Arthropoda</taxon>
        <taxon>Hexapoda</taxon>
        <taxon>Insecta</taxon>
        <taxon>Pterygota</taxon>
        <taxon>Neoptera</taxon>
        <taxon>Endopterygota</taxon>
        <taxon>Hymenoptera</taxon>
        <taxon>Apocrita</taxon>
        <taxon>Proctotrupomorpha</taxon>
        <taxon>Chalcidoidea</taxon>
        <taxon>Trichogrammatidae</taxon>
        <taxon>Trichogramma</taxon>
    </lineage>
</organism>
<accession>A0ABD2WQD7</accession>
<dbReference type="PANTHER" id="PTHR45786:SF74">
    <property type="entry name" value="ATP-DEPENDENT DNA HELICASE"/>
    <property type="match status" value="1"/>
</dbReference>